<protein>
    <recommendedName>
        <fullName evidence="4">Protein kinase domain-containing protein</fullName>
    </recommendedName>
</protein>
<organism evidence="2 3">
    <name type="scientific">Beta vulgaris subsp. vulgaris</name>
    <name type="common">Beet</name>
    <dbReference type="NCBI Taxonomy" id="3555"/>
    <lineage>
        <taxon>Eukaryota</taxon>
        <taxon>Viridiplantae</taxon>
        <taxon>Streptophyta</taxon>
        <taxon>Embryophyta</taxon>
        <taxon>Tracheophyta</taxon>
        <taxon>Spermatophyta</taxon>
        <taxon>Magnoliopsida</taxon>
        <taxon>eudicotyledons</taxon>
        <taxon>Gunneridae</taxon>
        <taxon>Pentapetalae</taxon>
        <taxon>Caryophyllales</taxon>
        <taxon>Chenopodiaceae</taxon>
        <taxon>Betoideae</taxon>
        <taxon>Beta</taxon>
    </lineage>
</organism>
<dbReference type="EMBL" id="KQ110735">
    <property type="protein sequence ID" value="KMS65321.1"/>
    <property type="molecule type" value="Genomic_DNA"/>
</dbReference>
<feature type="non-terminal residue" evidence="2">
    <location>
        <position position="1"/>
    </location>
</feature>
<feature type="signal peptide" evidence="1">
    <location>
        <begin position="1"/>
        <end position="23"/>
    </location>
</feature>
<dbReference type="InterPro" id="IPR011009">
    <property type="entry name" value="Kinase-like_dom_sf"/>
</dbReference>
<dbReference type="OrthoDB" id="248495at2759"/>
<accession>A0A0J7YP11</accession>
<dbReference type="Gene3D" id="1.10.510.10">
    <property type="entry name" value="Transferase(Phosphotransferase) domain 1"/>
    <property type="match status" value="1"/>
</dbReference>
<dbReference type="Gramene" id="KMS65321">
    <property type="protein sequence ID" value="KMS65321"/>
    <property type="gene ID" value="BVRB_037170"/>
</dbReference>
<reference evidence="2 3" key="1">
    <citation type="journal article" date="2014" name="Nature">
        <title>The genome of the recently domesticated crop plant sugar beet (Beta vulgaris).</title>
        <authorList>
            <person name="Dohm J.C."/>
            <person name="Minoche A.E."/>
            <person name="Holtgrawe D."/>
            <person name="Capella-Gutierrez S."/>
            <person name="Zakrzewski F."/>
            <person name="Tafer H."/>
            <person name="Rupp O."/>
            <person name="Sorensen T.R."/>
            <person name="Stracke R."/>
            <person name="Reinhardt R."/>
            <person name="Goesmann A."/>
            <person name="Kraft T."/>
            <person name="Schulz B."/>
            <person name="Stadler P.F."/>
            <person name="Schmidt T."/>
            <person name="Gabaldon T."/>
            <person name="Lehrach H."/>
            <person name="Weisshaar B."/>
            <person name="Himmelbauer H."/>
        </authorList>
    </citation>
    <scope>NUCLEOTIDE SEQUENCE [LARGE SCALE GENOMIC DNA]</scope>
    <source>
        <tissue evidence="2">Taproot</tissue>
    </source>
</reference>
<evidence type="ECO:0000313" key="3">
    <source>
        <dbReference type="Proteomes" id="UP000035740"/>
    </source>
</evidence>
<keyword evidence="3" id="KW-1185">Reference proteome</keyword>
<evidence type="ECO:0000256" key="1">
    <source>
        <dbReference type="SAM" id="SignalP"/>
    </source>
</evidence>
<name>A0A0J7YP11_BETVV</name>
<gene>
    <name evidence="2" type="ORF">BVRB_037170</name>
</gene>
<dbReference type="SUPFAM" id="SSF56112">
    <property type="entry name" value="Protein kinase-like (PK-like)"/>
    <property type="match status" value="1"/>
</dbReference>
<feature type="chain" id="PRO_5005292558" description="Protein kinase domain-containing protein" evidence="1">
    <location>
        <begin position="24"/>
        <end position="111"/>
    </location>
</feature>
<proteinExistence type="predicted"/>
<evidence type="ECO:0000313" key="2">
    <source>
        <dbReference type="EMBL" id="KMS65321.1"/>
    </source>
</evidence>
<dbReference type="AlphaFoldDB" id="A0A0J7YP11"/>
<sequence>HGHPCCLVLIGWISLYNANVAHCQIQPRHLILSAECHIISLIDFSSAVDFNEYSEDARFASERIPYPSNWRYEVDCYGAASTIHQLLFGIDIDFSQGYPQVMRNVQTNLPK</sequence>
<evidence type="ECO:0008006" key="4">
    <source>
        <dbReference type="Google" id="ProtNLM"/>
    </source>
</evidence>
<keyword evidence="1" id="KW-0732">Signal</keyword>
<dbReference type="Proteomes" id="UP000035740">
    <property type="component" value="Unassembled WGS sequence"/>
</dbReference>